<reference evidence="7 8" key="1">
    <citation type="submission" date="2018-03" db="EMBL/GenBank/DDBJ databases">
        <title>Genomic Encyclopedia of Archaeal and Bacterial Type Strains, Phase II (KMG-II): from individual species to whole genera.</title>
        <authorList>
            <person name="Goeker M."/>
        </authorList>
    </citation>
    <scope>NUCLEOTIDE SEQUENCE [LARGE SCALE GENOMIC DNA]</scope>
    <source>
        <strain evidence="7 8">DSM 100346</strain>
    </source>
</reference>
<dbReference type="Gene3D" id="3.40.720.10">
    <property type="entry name" value="Alkaline Phosphatase, subunit A"/>
    <property type="match status" value="1"/>
</dbReference>
<feature type="domain" description="Sulfatase N-terminal" evidence="6">
    <location>
        <begin position="37"/>
        <end position="380"/>
    </location>
</feature>
<dbReference type="SUPFAM" id="SSF53649">
    <property type="entry name" value="Alkaline phosphatase-like"/>
    <property type="match status" value="1"/>
</dbReference>
<evidence type="ECO:0000313" key="7">
    <source>
        <dbReference type="EMBL" id="PWJ57606.1"/>
    </source>
</evidence>
<keyword evidence="8" id="KW-1185">Reference proteome</keyword>
<comment type="similarity">
    <text evidence="1">Belongs to the sulfatase family.</text>
</comment>
<dbReference type="InterPro" id="IPR050738">
    <property type="entry name" value="Sulfatase"/>
</dbReference>
<keyword evidence="5" id="KW-0732">Signal</keyword>
<dbReference type="PROSITE" id="PS00523">
    <property type="entry name" value="SULFATASE_1"/>
    <property type="match status" value="1"/>
</dbReference>
<dbReference type="PANTHER" id="PTHR42693:SF53">
    <property type="entry name" value="ENDO-4-O-SULFATASE"/>
    <property type="match status" value="1"/>
</dbReference>
<dbReference type="GO" id="GO:0046872">
    <property type="term" value="F:metal ion binding"/>
    <property type="evidence" value="ECO:0007669"/>
    <property type="project" value="UniProtKB-KW"/>
</dbReference>
<evidence type="ECO:0000256" key="4">
    <source>
        <dbReference type="ARBA" id="ARBA00022837"/>
    </source>
</evidence>
<evidence type="ECO:0000256" key="5">
    <source>
        <dbReference type="SAM" id="SignalP"/>
    </source>
</evidence>
<dbReference type="InterPro" id="IPR024607">
    <property type="entry name" value="Sulfatase_CS"/>
</dbReference>
<dbReference type="PROSITE" id="PS51257">
    <property type="entry name" value="PROKAR_LIPOPROTEIN"/>
    <property type="match status" value="1"/>
</dbReference>
<dbReference type="EMBL" id="QGDT01000006">
    <property type="protein sequence ID" value="PWJ57606.1"/>
    <property type="molecule type" value="Genomic_DNA"/>
</dbReference>
<dbReference type="CDD" id="cd16145">
    <property type="entry name" value="ARS_like"/>
    <property type="match status" value="1"/>
</dbReference>
<protein>
    <submittedName>
        <fullName evidence="7">Arylsulfatase A-like enzyme</fullName>
    </submittedName>
</protein>
<keyword evidence="3" id="KW-0378">Hydrolase</keyword>
<evidence type="ECO:0000313" key="8">
    <source>
        <dbReference type="Proteomes" id="UP000245880"/>
    </source>
</evidence>
<name>A0A316AIT3_9BACT</name>
<feature type="chain" id="PRO_5016318891" evidence="5">
    <location>
        <begin position="22"/>
        <end position="484"/>
    </location>
</feature>
<keyword evidence="2" id="KW-0479">Metal-binding</keyword>
<keyword evidence="4" id="KW-0106">Calcium</keyword>
<dbReference type="PANTHER" id="PTHR42693">
    <property type="entry name" value="ARYLSULFATASE FAMILY MEMBER"/>
    <property type="match status" value="1"/>
</dbReference>
<dbReference type="GO" id="GO:0004065">
    <property type="term" value="F:arylsulfatase activity"/>
    <property type="evidence" value="ECO:0007669"/>
    <property type="project" value="TreeGrafter"/>
</dbReference>
<dbReference type="OrthoDB" id="9764377at2"/>
<dbReference type="AlphaFoldDB" id="A0A316AIT3"/>
<comment type="caution">
    <text evidence="7">The sequence shown here is derived from an EMBL/GenBank/DDBJ whole genome shotgun (WGS) entry which is preliminary data.</text>
</comment>
<dbReference type="Proteomes" id="UP000245880">
    <property type="component" value="Unassembled WGS sequence"/>
</dbReference>
<feature type="signal peptide" evidence="5">
    <location>
        <begin position="1"/>
        <end position="21"/>
    </location>
</feature>
<dbReference type="Pfam" id="PF00884">
    <property type="entry name" value="Sulfatase"/>
    <property type="match status" value="1"/>
</dbReference>
<evidence type="ECO:0000259" key="6">
    <source>
        <dbReference type="Pfam" id="PF00884"/>
    </source>
</evidence>
<evidence type="ECO:0000256" key="2">
    <source>
        <dbReference type="ARBA" id="ARBA00022723"/>
    </source>
</evidence>
<proteinExistence type="inferred from homology"/>
<gene>
    <name evidence="7" type="ORF">CLV98_10677</name>
</gene>
<organism evidence="7 8">
    <name type="scientific">Dyadobacter jejuensis</name>
    <dbReference type="NCBI Taxonomy" id="1082580"/>
    <lineage>
        <taxon>Bacteria</taxon>
        <taxon>Pseudomonadati</taxon>
        <taxon>Bacteroidota</taxon>
        <taxon>Cytophagia</taxon>
        <taxon>Cytophagales</taxon>
        <taxon>Spirosomataceae</taxon>
        <taxon>Dyadobacter</taxon>
    </lineage>
</organism>
<evidence type="ECO:0000256" key="1">
    <source>
        <dbReference type="ARBA" id="ARBA00008779"/>
    </source>
</evidence>
<dbReference type="InterPro" id="IPR017850">
    <property type="entry name" value="Alkaline_phosphatase_core_sf"/>
</dbReference>
<dbReference type="InterPro" id="IPR000917">
    <property type="entry name" value="Sulfatase_N"/>
</dbReference>
<dbReference type="Gene3D" id="3.30.1120.10">
    <property type="match status" value="1"/>
</dbReference>
<accession>A0A316AIT3</accession>
<evidence type="ECO:0000256" key="3">
    <source>
        <dbReference type="ARBA" id="ARBA00022801"/>
    </source>
</evidence>
<dbReference type="RefSeq" id="WP_109674770.1">
    <property type="nucleotide sequence ID" value="NZ_QGDT01000006.1"/>
</dbReference>
<sequence length="484" mass="53774">MRLPYALFLSLLLGCSSKSQQSTDDSSSEGQPNEGKPNIVYILADDLGYGDLGCYGQQTIKTPNIDQLAADGMLFTNHYSGSSVCAPSRASLMTGKHTGNGYVRGNYETGPLGFGACLELRDEDVTVGEILKQAQYETAVVGKWGMGMDGTTGEPKKQGFDYSYGYLNQGHAHNQFPAYLFRNGEKIQIPENQNLQQGAFSNDLFTKEALQFISKERETPFFLYLAYTTPHAEMTIPESAQYEEYKKIVKDKPFKNKASKVDGNEWAYRSTDNPAAAYAAQVSHLDACVGKVVAELKAKGMDKNTIIIFSSDNGPHKEGGANPAYFNSSGGYKGMKRDLYEGGIHVPMIVKWPAKVKQGGKSDLISAFWDFLPTVADITGQTVDPAETNGISFLPTLLGQEQPQHEYLYWEFHENPTTDQAIRKGDYKAVRHDPKGEIELYNLTTDRKEEKNIAAENPEIVKEMQIIFDKARTPSEFWKLRSSK</sequence>